<feature type="active site" description="Nucleophile" evidence="10 11">
    <location>
        <position position="79"/>
    </location>
</feature>
<evidence type="ECO:0000259" key="12">
    <source>
        <dbReference type="Pfam" id="PF00117"/>
    </source>
</evidence>
<keyword evidence="5 10" id="KW-0315">Glutamine amidotransferase</keyword>
<dbReference type="InterPro" id="IPR010139">
    <property type="entry name" value="Imidazole-glycPsynth_HisH"/>
</dbReference>
<evidence type="ECO:0000256" key="4">
    <source>
        <dbReference type="ARBA" id="ARBA00022801"/>
    </source>
</evidence>
<feature type="active site" evidence="10 11">
    <location>
        <position position="183"/>
    </location>
</feature>
<dbReference type="AlphaFoldDB" id="A0A3E0UE15"/>
<dbReference type="CDD" id="cd01748">
    <property type="entry name" value="GATase1_IGP_Synthase"/>
    <property type="match status" value="1"/>
</dbReference>
<evidence type="ECO:0000256" key="10">
    <source>
        <dbReference type="HAMAP-Rule" id="MF_00278"/>
    </source>
</evidence>
<evidence type="ECO:0000313" key="13">
    <source>
        <dbReference type="EMBL" id="REL34813.1"/>
    </source>
</evidence>
<proteinExistence type="inferred from homology"/>
<evidence type="ECO:0000256" key="9">
    <source>
        <dbReference type="ARBA" id="ARBA00049534"/>
    </source>
</evidence>
<keyword evidence="7 10" id="KW-0456">Lyase</keyword>
<dbReference type="UniPathway" id="UPA00031">
    <property type="reaction ID" value="UER00010"/>
</dbReference>
<comment type="pathway">
    <text evidence="1 10">Amino-acid biosynthesis; L-histidine biosynthesis; L-histidine from 5-phospho-alpha-D-ribose 1-diphosphate: step 5/9.</text>
</comment>
<comment type="caution">
    <text evidence="13">The sequence shown here is derived from an EMBL/GenBank/DDBJ whole genome shotgun (WGS) entry which is preliminary data.</text>
</comment>
<protein>
    <recommendedName>
        <fullName evidence="10">Imidazole glycerol phosphate synthase subunit HisH</fullName>
        <ecNumber evidence="10">4.3.2.10</ecNumber>
    </recommendedName>
    <alternativeName>
        <fullName evidence="10">IGP synthase glutaminase subunit</fullName>
        <ecNumber evidence="10">3.5.1.2</ecNumber>
    </alternativeName>
    <alternativeName>
        <fullName evidence="10">IGP synthase subunit HisH</fullName>
    </alternativeName>
    <alternativeName>
        <fullName evidence="10">ImGP synthase subunit HisH</fullName>
        <shortName evidence="10">IGPS subunit HisH</shortName>
    </alternativeName>
</protein>
<name>A0A3E0UE15_9GAMM</name>
<dbReference type="GO" id="GO:0000107">
    <property type="term" value="F:imidazoleglycerol-phosphate synthase activity"/>
    <property type="evidence" value="ECO:0007669"/>
    <property type="project" value="UniProtKB-UniRule"/>
</dbReference>
<feature type="domain" description="Glutamine amidotransferase" evidence="12">
    <location>
        <begin position="4"/>
        <end position="199"/>
    </location>
</feature>
<keyword evidence="6 10" id="KW-0368">Histidine biosynthesis</keyword>
<gene>
    <name evidence="10 13" type="primary">hisH</name>
    <name evidence="13" type="ORF">DXX92_05260</name>
</gene>
<dbReference type="HAMAP" id="MF_00278">
    <property type="entry name" value="HisH"/>
    <property type="match status" value="1"/>
</dbReference>
<dbReference type="InterPro" id="IPR029062">
    <property type="entry name" value="Class_I_gatase-like"/>
</dbReference>
<reference evidence="13 14" key="1">
    <citation type="submission" date="2018-08" db="EMBL/GenBank/DDBJ databases">
        <title>Thalassotalea euphylliae genome.</title>
        <authorList>
            <person name="Summers S."/>
            <person name="Rice S.A."/>
            <person name="Freckelton M.L."/>
            <person name="Nedved B.T."/>
            <person name="Hadfield M.G."/>
        </authorList>
    </citation>
    <scope>NUCLEOTIDE SEQUENCE [LARGE SCALE GENOMIC DNA]</scope>
    <source>
        <strain evidence="13 14">H2</strain>
    </source>
</reference>
<evidence type="ECO:0000256" key="3">
    <source>
        <dbReference type="ARBA" id="ARBA00022605"/>
    </source>
</evidence>
<dbReference type="PIRSF" id="PIRSF000495">
    <property type="entry name" value="Amidotransf_hisH"/>
    <property type="match status" value="1"/>
</dbReference>
<dbReference type="RefSeq" id="WP_115999488.1">
    <property type="nucleotide sequence ID" value="NZ_QUOV01000001.1"/>
</dbReference>
<dbReference type="SUPFAM" id="SSF52317">
    <property type="entry name" value="Class I glutamine amidotransferase-like"/>
    <property type="match status" value="1"/>
</dbReference>
<comment type="catalytic activity">
    <reaction evidence="8 10">
        <text>5-[(5-phospho-1-deoxy-D-ribulos-1-ylimino)methylamino]-1-(5-phospho-beta-D-ribosyl)imidazole-4-carboxamide + L-glutamine = D-erythro-1-(imidazol-4-yl)glycerol 3-phosphate + 5-amino-1-(5-phospho-beta-D-ribosyl)imidazole-4-carboxamide + L-glutamate + H(+)</text>
        <dbReference type="Rhea" id="RHEA:24793"/>
        <dbReference type="ChEBI" id="CHEBI:15378"/>
        <dbReference type="ChEBI" id="CHEBI:29985"/>
        <dbReference type="ChEBI" id="CHEBI:58278"/>
        <dbReference type="ChEBI" id="CHEBI:58359"/>
        <dbReference type="ChEBI" id="CHEBI:58475"/>
        <dbReference type="ChEBI" id="CHEBI:58525"/>
        <dbReference type="EC" id="4.3.2.10"/>
    </reaction>
</comment>
<dbReference type="Pfam" id="PF00117">
    <property type="entry name" value="GATase"/>
    <property type="match status" value="1"/>
</dbReference>
<dbReference type="Proteomes" id="UP000256999">
    <property type="component" value="Unassembled WGS sequence"/>
</dbReference>
<dbReference type="PANTHER" id="PTHR42701">
    <property type="entry name" value="IMIDAZOLE GLYCEROL PHOSPHATE SYNTHASE SUBUNIT HISH"/>
    <property type="match status" value="1"/>
</dbReference>
<dbReference type="GO" id="GO:0004359">
    <property type="term" value="F:glutaminase activity"/>
    <property type="evidence" value="ECO:0007669"/>
    <property type="project" value="UniProtKB-EC"/>
</dbReference>
<dbReference type="Gene3D" id="3.40.50.880">
    <property type="match status" value="1"/>
</dbReference>
<keyword evidence="10" id="KW-0963">Cytoplasm</keyword>
<dbReference type="PROSITE" id="PS51273">
    <property type="entry name" value="GATASE_TYPE_1"/>
    <property type="match status" value="1"/>
</dbReference>
<evidence type="ECO:0000256" key="6">
    <source>
        <dbReference type="ARBA" id="ARBA00023102"/>
    </source>
</evidence>
<dbReference type="EC" id="4.3.2.10" evidence="10"/>
<comment type="function">
    <text evidence="10">IGPS catalyzes the conversion of PRFAR and glutamine to IGP, AICAR and glutamate. The HisH subunit catalyzes the hydrolysis of glutamine to glutamate and ammonia as part of the synthesis of IGP and AICAR. The resulting ammonia molecule is channeled to the active site of HisF.</text>
</comment>
<organism evidence="13 14">
    <name type="scientific">Thalassotalea euphylliae</name>
    <dbReference type="NCBI Taxonomy" id="1655234"/>
    <lineage>
        <taxon>Bacteria</taxon>
        <taxon>Pseudomonadati</taxon>
        <taxon>Pseudomonadota</taxon>
        <taxon>Gammaproteobacteria</taxon>
        <taxon>Alteromonadales</taxon>
        <taxon>Colwelliaceae</taxon>
        <taxon>Thalassotalea</taxon>
    </lineage>
</organism>
<comment type="subcellular location">
    <subcellularLocation>
        <location evidence="10">Cytoplasm</location>
    </subcellularLocation>
</comment>
<evidence type="ECO:0000256" key="1">
    <source>
        <dbReference type="ARBA" id="ARBA00005091"/>
    </source>
</evidence>
<dbReference type="EC" id="3.5.1.2" evidence="10"/>
<evidence type="ECO:0000256" key="2">
    <source>
        <dbReference type="ARBA" id="ARBA00011152"/>
    </source>
</evidence>
<dbReference type="InterPro" id="IPR017926">
    <property type="entry name" value="GATASE"/>
</dbReference>
<evidence type="ECO:0000256" key="11">
    <source>
        <dbReference type="PIRSR" id="PIRSR000495-1"/>
    </source>
</evidence>
<keyword evidence="4 10" id="KW-0378">Hydrolase</keyword>
<comment type="catalytic activity">
    <reaction evidence="9 10">
        <text>L-glutamine + H2O = L-glutamate + NH4(+)</text>
        <dbReference type="Rhea" id="RHEA:15889"/>
        <dbReference type="ChEBI" id="CHEBI:15377"/>
        <dbReference type="ChEBI" id="CHEBI:28938"/>
        <dbReference type="ChEBI" id="CHEBI:29985"/>
        <dbReference type="ChEBI" id="CHEBI:58359"/>
        <dbReference type="EC" id="3.5.1.2"/>
    </reaction>
</comment>
<dbReference type="PANTHER" id="PTHR42701:SF1">
    <property type="entry name" value="IMIDAZOLE GLYCEROL PHOSPHATE SYNTHASE SUBUNIT HISH"/>
    <property type="match status" value="1"/>
</dbReference>
<dbReference type="NCBIfam" id="TIGR01855">
    <property type="entry name" value="IMP_synth_hisH"/>
    <property type="match status" value="1"/>
</dbReference>
<keyword evidence="3 10" id="KW-0028">Amino-acid biosynthesis</keyword>
<dbReference type="GO" id="GO:0005737">
    <property type="term" value="C:cytoplasm"/>
    <property type="evidence" value="ECO:0007669"/>
    <property type="project" value="UniProtKB-SubCell"/>
</dbReference>
<accession>A0A3E0UE15</accession>
<evidence type="ECO:0000256" key="8">
    <source>
        <dbReference type="ARBA" id="ARBA00047838"/>
    </source>
</evidence>
<sequence length="223" mass="24340">MIGILDIGLGNIQSVFNAVYENGYDPILVTEPSQLADITHFIMPGVGNFSAVSQQLETLGFTGAIKDFIASGNPTLGICLGMQLLATNSLEGGLSTGLEIISAQVKPINEITELPVPHVGWNEAKFTQQHPIFENIKDCRDFYFVHSYHMACDSSENILAITDYGEPLVCIVAKGNVVGVQFHPEKSQKNGMQLLENFCEWDGVWQPSESAHTIDQQVTNIAV</sequence>
<comment type="subunit">
    <text evidence="2 10">Heterodimer of HisH and HisF.</text>
</comment>
<evidence type="ECO:0000256" key="7">
    <source>
        <dbReference type="ARBA" id="ARBA00023239"/>
    </source>
</evidence>
<dbReference type="OrthoDB" id="9807137at2"/>
<evidence type="ECO:0000313" key="14">
    <source>
        <dbReference type="Proteomes" id="UP000256999"/>
    </source>
</evidence>
<feature type="active site" evidence="10 11">
    <location>
        <position position="185"/>
    </location>
</feature>
<dbReference type="GO" id="GO:0016829">
    <property type="term" value="F:lyase activity"/>
    <property type="evidence" value="ECO:0007669"/>
    <property type="project" value="UniProtKB-KW"/>
</dbReference>
<dbReference type="GO" id="GO:0000105">
    <property type="term" value="P:L-histidine biosynthetic process"/>
    <property type="evidence" value="ECO:0007669"/>
    <property type="project" value="UniProtKB-UniRule"/>
</dbReference>
<dbReference type="EMBL" id="QUOV01000001">
    <property type="protein sequence ID" value="REL34813.1"/>
    <property type="molecule type" value="Genomic_DNA"/>
</dbReference>
<evidence type="ECO:0000256" key="5">
    <source>
        <dbReference type="ARBA" id="ARBA00022962"/>
    </source>
</evidence>